<evidence type="ECO:0000313" key="1">
    <source>
        <dbReference type="EMBL" id="BAJ03557.1"/>
    </source>
</evidence>
<accession>D4ZC12</accession>
<name>D4ZC12_SHEVD</name>
<keyword evidence="2" id="KW-1185">Reference proteome</keyword>
<evidence type="ECO:0000313" key="2">
    <source>
        <dbReference type="Proteomes" id="UP000002350"/>
    </source>
</evidence>
<dbReference type="AlphaFoldDB" id="D4ZC12"/>
<dbReference type="EMBL" id="AP011177">
    <property type="protein sequence ID" value="BAJ03557.1"/>
    <property type="molecule type" value="Genomic_DNA"/>
</dbReference>
<dbReference type="Proteomes" id="UP000002350">
    <property type="component" value="Chromosome"/>
</dbReference>
<sequence length="38" mass="4343">MINAMALTPVTLLMLSLNNQGLAQTYPMMKTDYKAYYK</sequence>
<organism evidence="1 2">
    <name type="scientific">Shewanella violacea (strain JCM 10179 / CIP 106290 / LMG 19151 / DSS12)</name>
    <dbReference type="NCBI Taxonomy" id="637905"/>
    <lineage>
        <taxon>Bacteria</taxon>
        <taxon>Pseudomonadati</taxon>
        <taxon>Pseudomonadota</taxon>
        <taxon>Gammaproteobacteria</taxon>
        <taxon>Alteromonadales</taxon>
        <taxon>Shewanellaceae</taxon>
        <taxon>Shewanella</taxon>
    </lineage>
</organism>
<dbReference type="HOGENOM" id="CLU_3332949_0_0_6"/>
<reference evidence="2" key="1">
    <citation type="journal article" date="2010" name="Mol. Biosyst.">
        <title>Complete genome sequence and comparative analysis of Shewanella violacea, a psychrophilic and piezophilic bacterium from deep sea floor sediments.</title>
        <authorList>
            <person name="Aono E."/>
            <person name="Baba T."/>
            <person name="Ara T."/>
            <person name="Nishi T."/>
            <person name="Nakamichi T."/>
            <person name="Inamoto E."/>
            <person name="Toyonaga H."/>
            <person name="Hasegawa M."/>
            <person name="Takai Y."/>
            <person name="Okumura Y."/>
            <person name="Baba M."/>
            <person name="Tomita M."/>
            <person name="Kato C."/>
            <person name="Oshima T."/>
            <person name="Nakasone K."/>
            <person name="Mori H."/>
        </authorList>
    </citation>
    <scope>NUCLEOTIDE SEQUENCE [LARGE SCALE GENOMIC DNA]</scope>
    <source>
        <strain evidence="2">JCM 10179 / CIP 106290 / LMG 19151 / DSS12</strain>
    </source>
</reference>
<proteinExistence type="predicted"/>
<protein>
    <submittedName>
        <fullName evidence="1">Uncharacterized protein</fullName>
    </submittedName>
</protein>
<gene>
    <name evidence="1" type="ordered locus">SVI_3586</name>
</gene>
<dbReference type="KEGG" id="svo:SVI_3586"/>